<evidence type="ECO:0000256" key="8">
    <source>
        <dbReference type="ARBA" id="ARBA00037937"/>
    </source>
</evidence>
<dbReference type="GO" id="GO:0009425">
    <property type="term" value="C:bacterial-type flagellum basal body"/>
    <property type="evidence" value="ECO:0007669"/>
    <property type="project" value="UniProtKB-SubCell"/>
</dbReference>
<gene>
    <name evidence="10" type="ORF">DKG75_15215</name>
</gene>
<comment type="caution">
    <text evidence="10">The sequence shown here is derived from an EMBL/GenBank/DDBJ whole genome shotgun (WGS) entry which is preliminary data.</text>
</comment>
<comment type="subcellular location">
    <subcellularLocation>
        <location evidence="1">Bacterial flagellum basal body</location>
    </subcellularLocation>
    <subcellularLocation>
        <location evidence="2">Cell membrane</location>
    </subcellularLocation>
</comment>
<dbReference type="Pfam" id="PF04347">
    <property type="entry name" value="FliO"/>
    <property type="match status" value="1"/>
</dbReference>
<accession>A0A317DYI1</accession>
<comment type="similarity">
    <text evidence="8">Belongs to the FliO/MopB family.</text>
</comment>
<name>A0A317DYI1_9PROT</name>
<evidence type="ECO:0000256" key="3">
    <source>
        <dbReference type="ARBA" id="ARBA00022475"/>
    </source>
</evidence>
<dbReference type="InterPro" id="IPR052205">
    <property type="entry name" value="FliO/MopB"/>
</dbReference>
<organism evidence="10 11">
    <name type="scientific">Zavarzinia compransoris</name>
    <dbReference type="NCBI Taxonomy" id="1264899"/>
    <lineage>
        <taxon>Bacteria</taxon>
        <taxon>Pseudomonadati</taxon>
        <taxon>Pseudomonadota</taxon>
        <taxon>Alphaproteobacteria</taxon>
        <taxon>Rhodospirillales</taxon>
        <taxon>Zavarziniaceae</taxon>
        <taxon>Zavarzinia</taxon>
    </lineage>
</organism>
<evidence type="ECO:0000313" key="11">
    <source>
        <dbReference type="Proteomes" id="UP000246077"/>
    </source>
</evidence>
<proteinExistence type="inferred from homology"/>
<sequence length="100" mass="10685">MWPDLLRAAFALGLVILLILVFGAVLRRFGGAGLQRQGKRLAVSETLALDPRRRLVLVRRDGREHLLLLSPSGDIVVEPGIDAAAPPAAPPATETEQADA</sequence>
<keyword evidence="4 9" id="KW-0812">Transmembrane</keyword>
<evidence type="ECO:0000313" key="10">
    <source>
        <dbReference type="EMBL" id="PWR19807.1"/>
    </source>
</evidence>
<evidence type="ECO:0008006" key="12">
    <source>
        <dbReference type="Google" id="ProtNLM"/>
    </source>
</evidence>
<evidence type="ECO:0000256" key="4">
    <source>
        <dbReference type="ARBA" id="ARBA00022692"/>
    </source>
</evidence>
<dbReference type="AlphaFoldDB" id="A0A317DYI1"/>
<dbReference type="InterPro" id="IPR022781">
    <property type="entry name" value="Flagellar_biosynth_FliO"/>
</dbReference>
<keyword evidence="5 9" id="KW-1133">Transmembrane helix</keyword>
<evidence type="ECO:0000256" key="7">
    <source>
        <dbReference type="ARBA" id="ARBA00023143"/>
    </source>
</evidence>
<evidence type="ECO:0000256" key="1">
    <source>
        <dbReference type="ARBA" id="ARBA00004117"/>
    </source>
</evidence>
<dbReference type="GO" id="GO:0005886">
    <property type="term" value="C:plasma membrane"/>
    <property type="evidence" value="ECO:0007669"/>
    <property type="project" value="UniProtKB-SubCell"/>
</dbReference>
<reference evidence="11" key="1">
    <citation type="submission" date="2018-05" db="EMBL/GenBank/DDBJ databases">
        <title>Zavarzinia sp. HR-AS.</title>
        <authorList>
            <person name="Lee Y."/>
            <person name="Jeon C.O."/>
        </authorList>
    </citation>
    <scope>NUCLEOTIDE SEQUENCE [LARGE SCALE GENOMIC DNA]</scope>
    <source>
        <strain evidence="11">DSM 1231</strain>
    </source>
</reference>
<dbReference type="PANTHER" id="PTHR38766:SF1">
    <property type="entry name" value="FLAGELLAR PROTEIN FLIO"/>
    <property type="match status" value="1"/>
</dbReference>
<evidence type="ECO:0000256" key="2">
    <source>
        <dbReference type="ARBA" id="ARBA00004236"/>
    </source>
</evidence>
<keyword evidence="11" id="KW-1185">Reference proteome</keyword>
<evidence type="ECO:0000256" key="5">
    <source>
        <dbReference type="ARBA" id="ARBA00022989"/>
    </source>
</evidence>
<keyword evidence="3" id="KW-1003">Cell membrane</keyword>
<dbReference type="EMBL" id="QGLF01000004">
    <property type="protein sequence ID" value="PWR19807.1"/>
    <property type="molecule type" value="Genomic_DNA"/>
</dbReference>
<keyword evidence="7" id="KW-0975">Bacterial flagellum</keyword>
<dbReference type="RefSeq" id="WP_109921982.1">
    <property type="nucleotide sequence ID" value="NZ_QGLF01000004.1"/>
</dbReference>
<evidence type="ECO:0000256" key="6">
    <source>
        <dbReference type="ARBA" id="ARBA00023136"/>
    </source>
</evidence>
<evidence type="ECO:0000256" key="9">
    <source>
        <dbReference type="SAM" id="Phobius"/>
    </source>
</evidence>
<keyword evidence="6 9" id="KW-0472">Membrane</keyword>
<protein>
    <recommendedName>
        <fullName evidence="12">Flagellar assembly protein FliO</fullName>
    </recommendedName>
</protein>
<dbReference type="Proteomes" id="UP000246077">
    <property type="component" value="Unassembled WGS sequence"/>
</dbReference>
<dbReference type="GO" id="GO:0044781">
    <property type="term" value="P:bacterial-type flagellum organization"/>
    <property type="evidence" value="ECO:0007669"/>
    <property type="project" value="InterPro"/>
</dbReference>
<dbReference type="PANTHER" id="PTHR38766">
    <property type="entry name" value="FLAGELLAR PROTEIN FLIO"/>
    <property type="match status" value="1"/>
</dbReference>
<feature type="transmembrane region" description="Helical" evidence="9">
    <location>
        <begin position="6"/>
        <end position="26"/>
    </location>
</feature>